<evidence type="ECO:0000256" key="1">
    <source>
        <dbReference type="ARBA" id="ARBA00022598"/>
    </source>
</evidence>
<evidence type="ECO:0008006" key="8">
    <source>
        <dbReference type="Google" id="ProtNLM"/>
    </source>
</evidence>
<feature type="domain" description="Mur ligase C-terminal" evidence="4">
    <location>
        <begin position="241"/>
        <end position="365"/>
    </location>
</feature>
<sequence length="396" mass="43935">MKIIKHLYHQTRRSLARRWLSIHPEVKILGVTGSYGKTATASAIAAVLSQKFKTLQTDLNLDTVFNVPITALKLRDHKYIVFELGIDHLGEMDQYLEVVKPQIAVLTGISPVHSDEEHLGSIENIISEKSKLLKALPENGLAIVNYDDLMSRKMAHELKANVWFYGSNKENCQVWFENPTVSISGTHLILHHRFESVEVTLKLLGLMHASTATAAAAVGISQGLTLPQISKGLEQLDVLPGRMSVEKGPNGSVLINDARRANPASAIAGLDTLQALSAKRKILVLGQMGELGDYEETGHREVGKKVVEVNPSYVVTVGPLTKHIVTEARKKLPEKKVIYTEDVFEAAKVLKDIIQKDDLVYLKGSLLKHLERIPLIMQGKKVDPDEIASHRYEIYT</sequence>
<organism evidence="6 7">
    <name type="scientific">Candidatus Woykebacteria bacterium RIFCSPHIGHO2_02_FULL_43_16b</name>
    <dbReference type="NCBI Taxonomy" id="1802601"/>
    <lineage>
        <taxon>Bacteria</taxon>
        <taxon>Candidatus Woykeibacteriota</taxon>
    </lineage>
</organism>
<dbReference type="SUPFAM" id="SSF53244">
    <property type="entry name" value="MurD-like peptide ligases, peptide-binding domain"/>
    <property type="match status" value="1"/>
</dbReference>
<keyword evidence="1" id="KW-0436">Ligase</keyword>
<comment type="caution">
    <text evidence="6">The sequence shown here is derived from an EMBL/GenBank/DDBJ whole genome shotgun (WGS) entry which is preliminary data.</text>
</comment>
<keyword evidence="3" id="KW-0067">ATP-binding</keyword>
<keyword evidence="2" id="KW-0547">Nucleotide-binding</keyword>
<gene>
    <name evidence="6" type="ORF">A3J50_02285</name>
</gene>
<protein>
    <recommendedName>
        <fullName evidence="8">UDP-N-acetylmuramoyl-tripeptide--D-alanyl-D-alanine ligase</fullName>
    </recommendedName>
</protein>
<accession>A0A1G1WP29</accession>
<dbReference type="PANTHER" id="PTHR43024:SF1">
    <property type="entry name" value="UDP-N-ACETYLMURAMOYL-TRIPEPTIDE--D-ALANYL-D-ALANINE LIGASE"/>
    <property type="match status" value="1"/>
</dbReference>
<evidence type="ECO:0000313" key="7">
    <source>
        <dbReference type="Proteomes" id="UP000177821"/>
    </source>
</evidence>
<dbReference type="InterPro" id="IPR036565">
    <property type="entry name" value="Mur-like_cat_sf"/>
</dbReference>
<evidence type="ECO:0000313" key="6">
    <source>
        <dbReference type="EMBL" id="OGY29090.1"/>
    </source>
</evidence>
<dbReference type="EMBL" id="MHCX01000035">
    <property type="protein sequence ID" value="OGY29090.1"/>
    <property type="molecule type" value="Genomic_DNA"/>
</dbReference>
<dbReference type="Proteomes" id="UP000177821">
    <property type="component" value="Unassembled WGS sequence"/>
</dbReference>
<dbReference type="InterPro" id="IPR036615">
    <property type="entry name" value="Mur_ligase_C_dom_sf"/>
</dbReference>
<dbReference type="AlphaFoldDB" id="A0A1G1WP29"/>
<evidence type="ECO:0000256" key="2">
    <source>
        <dbReference type="ARBA" id="ARBA00022741"/>
    </source>
</evidence>
<dbReference type="InterPro" id="IPR051046">
    <property type="entry name" value="MurCDEF_CellWall_CoF430Synth"/>
</dbReference>
<name>A0A1G1WP29_9BACT</name>
<dbReference type="Pfam" id="PF02875">
    <property type="entry name" value="Mur_ligase_C"/>
    <property type="match status" value="1"/>
</dbReference>
<dbReference type="Gene3D" id="3.90.190.20">
    <property type="entry name" value="Mur ligase, C-terminal domain"/>
    <property type="match status" value="1"/>
</dbReference>
<reference evidence="6 7" key="1">
    <citation type="journal article" date="2016" name="Nat. Commun.">
        <title>Thousands of microbial genomes shed light on interconnected biogeochemical processes in an aquifer system.</title>
        <authorList>
            <person name="Anantharaman K."/>
            <person name="Brown C.T."/>
            <person name="Hug L.A."/>
            <person name="Sharon I."/>
            <person name="Castelle C.J."/>
            <person name="Probst A.J."/>
            <person name="Thomas B.C."/>
            <person name="Singh A."/>
            <person name="Wilkins M.J."/>
            <person name="Karaoz U."/>
            <person name="Brodie E.L."/>
            <person name="Williams K.H."/>
            <person name="Hubbard S.S."/>
            <person name="Banfield J.F."/>
        </authorList>
    </citation>
    <scope>NUCLEOTIDE SEQUENCE [LARGE SCALE GENOMIC DNA]</scope>
</reference>
<dbReference type="Pfam" id="PF08245">
    <property type="entry name" value="Mur_ligase_M"/>
    <property type="match status" value="1"/>
</dbReference>
<dbReference type="PANTHER" id="PTHR43024">
    <property type="entry name" value="UDP-N-ACETYLMURAMOYL-TRIPEPTIDE--D-ALANYL-D-ALANINE LIGASE"/>
    <property type="match status" value="1"/>
</dbReference>
<evidence type="ECO:0000256" key="3">
    <source>
        <dbReference type="ARBA" id="ARBA00022840"/>
    </source>
</evidence>
<dbReference type="GO" id="GO:0016881">
    <property type="term" value="F:acid-amino acid ligase activity"/>
    <property type="evidence" value="ECO:0007669"/>
    <property type="project" value="InterPro"/>
</dbReference>
<evidence type="ECO:0000259" key="5">
    <source>
        <dbReference type="Pfam" id="PF08245"/>
    </source>
</evidence>
<proteinExistence type="predicted"/>
<dbReference type="InterPro" id="IPR013221">
    <property type="entry name" value="Mur_ligase_cen"/>
</dbReference>
<evidence type="ECO:0000259" key="4">
    <source>
        <dbReference type="Pfam" id="PF02875"/>
    </source>
</evidence>
<dbReference type="GO" id="GO:0005524">
    <property type="term" value="F:ATP binding"/>
    <property type="evidence" value="ECO:0007669"/>
    <property type="project" value="UniProtKB-KW"/>
</dbReference>
<feature type="domain" description="Mur ligase central" evidence="5">
    <location>
        <begin position="31"/>
        <end position="218"/>
    </location>
</feature>
<dbReference type="Gene3D" id="3.40.1190.10">
    <property type="entry name" value="Mur-like, catalytic domain"/>
    <property type="match status" value="1"/>
</dbReference>
<dbReference type="SUPFAM" id="SSF53623">
    <property type="entry name" value="MurD-like peptide ligases, catalytic domain"/>
    <property type="match status" value="1"/>
</dbReference>
<dbReference type="InterPro" id="IPR004101">
    <property type="entry name" value="Mur_ligase_C"/>
</dbReference>